<name>A0A8T0SC42_PANVG</name>
<evidence type="ECO:0000313" key="2">
    <source>
        <dbReference type="EMBL" id="KAG2594206.1"/>
    </source>
</evidence>
<dbReference type="PANTHER" id="PTHR46220:SF2">
    <property type="entry name" value="ADP-RIBOSYLATION FACTOR GTPASE-ACTIVATING PROTEIN AGD11-RELATED"/>
    <property type="match status" value="1"/>
</dbReference>
<dbReference type="AlphaFoldDB" id="A0A8T0SC42"/>
<accession>A0A8T0SC42</accession>
<dbReference type="Pfam" id="PF00168">
    <property type="entry name" value="C2"/>
    <property type="match status" value="1"/>
</dbReference>
<dbReference type="GO" id="GO:0005096">
    <property type="term" value="F:GTPase activator activity"/>
    <property type="evidence" value="ECO:0007669"/>
    <property type="project" value="InterPro"/>
</dbReference>
<comment type="caution">
    <text evidence="2">The sequence shown here is derived from an EMBL/GenBank/DDBJ whole genome shotgun (WGS) entry which is preliminary data.</text>
</comment>
<organism evidence="2 3">
    <name type="scientific">Panicum virgatum</name>
    <name type="common">Blackwell switchgrass</name>
    <dbReference type="NCBI Taxonomy" id="38727"/>
    <lineage>
        <taxon>Eukaryota</taxon>
        <taxon>Viridiplantae</taxon>
        <taxon>Streptophyta</taxon>
        <taxon>Embryophyta</taxon>
        <taxon>Tracheophyta</taxon>
        <taxon>Spermatophyta</taxon>
        <taxon>Magnoliopsida</taxon>
        <taxon>Liliopsida</taxon>
        <taxon>Poales</taxon>
        <taxon>Poaceae</taxon>
        <taxon>PACMAD clade</taxon>
        <taxon>Panicoideae</taxon>
        <taxon>Panicodae</taxon>
        <taxon>Paniceae</taxon>
        <taxon>Panicinae</taxon>
        <taxon>Panicum</taxon>
        <taxon>Panicum sect. Hiantes</taxon>
    </lineage>
</organism>
<keyword evidence="3" id="KW-1185">Reference proteome</keyword>
<evidence type="ECO:0000313" key="3">
    <source>
        <dbReference type="Proteomes" id="UP000823388"/>
    </source>
</evidence>
<sequence length="122" mass="13730">MKTKVVKSSLNPVWNERLMLSIPDPIPVLKLQVLDKDTFTTDDRMGEAEIEPLVAAARAYEASTITDTAQLNKWMAKDGIWIPRDSTISIVNGKVKQVVTVRLQNVERGHLEMELECVPLTQ</sequence>
<dbReference type="Proteomes" id="UP000823388">
    <property type="component" value="Chromosome 5N"/>
</dbReference>
<dbReference type="EMBL" id="CM029046">
    <property type="protein sequence ID" value="KAG2594206.1"/>
    <property type="molecule type" value="Genomic_DNA"/>
</dbReference>
<reference evidence="2" key="1">
    <citation type="submission" date="2020-05" db="EMBL/GenBank/DDBJ databases">
        <title>WGS assembly of Panicum virgatum.</title>
        <authorList>
            <person name="Lovell J.T."/>
            <person name="Jenkins J."/>
            <person name="Shu S."/>
            <person name="Juenger T.E."/>
            <person name="Schmutz J."/>
        </authorList>
    </citation>
    <scope>NUCLEOTIDE SEQUENCE</scope>
    <source>
        <strain evidence="2">AP13</strain>
    </source>
</reference>
<dbReference type="InterPro" id="IPR000008">
    <property type="entry name" value="C2_dom"/>
</dbReference>
<dbReference type="InterPro" id="IPR035892">
    <property type="entry name" value="C2_domain_sf"/>
</dbReference>
<dbReference type="SUPFAM" id="SSF49562">
    <property type="entry name" value="C2 domain (Calcium/lipid-binding domain, CaLB)"/>
    <property type="match status" value="1"/>
</dbReference>
<dbReference type="PROSITE" id="PS50004">
    <property type="entry name" value="C2"/>
    <property type="match status" value="1"/>
</dbReference>
<dbReference type="GO" id="GO:0005543">
    <property type="term" value="F:phospholipid binding"/>
    <property type="evidence" value="ECO:0007669"/>
    <property type="project" value="InterPro"/>
</dbReference>
<gene>
    <name evidence="2" type="ORF">PVAP13_5NG630701</name>
</gene>
<proteinExistence type="predicted"/>
<dbReference type="PANTHER" id="PTHR46220">
    <property type="entry name" value="ADP-RIBOSYLATION FACTOR GTPASE-ACTIVATING PROTEIN AGD12"/>
    <property type="match status" value="1"/>
</dbReference>
<dbReference type="Gene3D" id="2.60.40.150">
    <property type="entry name" value="C2 domain"/>
    <property type="match status" value="1"/>
</dbReference>
<evidence type="ECO:0000259" key="1">
    <source>
        <dbReference type="PROSITE" id="PS50004"/>
    </source>
</evidence>
<protein>
    <recommendedName>
        <fullName evidence="1">C2 domain-containing protein</fullName>
    </recommendedName>
</protein>
<feature type="domain" description="C2" evidence="1">
    <location>
        <begin position="1"/>
        <end position="66"/>
    </location>
</feature>
<dbReference type="InterPro" id="IPR044518">
    <property type="entry name" value="ARF_GAP_AGD11/12/13"/>
</dbReference>